<evidence type="ECO:0000259" key="7">
    <source>
        <dbReference type="PROSITE" id="PS50222"/>
    </source>
</evidence>
<dbReference type="AlphaFoldDB" id="A0AA36II70"/>
<protein>
    <recommendedName>
        <fullName evidence="7">EF-hand domain-containing protein</fullName>
    </recommendedName>
</protein>
<keyword evidence="6" id="KW-0963">Cytoplasm</keyword>
<dbReference type="PANTHER" id="PTHR23048:SF59">
    <property type="entry name" value="EF-HAND SUPERFAMILY PROTEIN"/>
    <property type="match status" value="1"/>
</dbReference>
<comment type="caution">
    <text evidence="8">The sequence shown here is derived from an EMBL/GenBank/DDBJ whole genome shotgun (WGS) entry which is preliminary data.</text>
</comment>
<evidence type="ECO:0000256" key="1">
    <source>
        <dbReference type="ARBA" id="ARBA00004245"/>
    </source>
</evidence>
<dbReference type="InterPro" id="IPR002048">
    <property type="entry name" value="EF_hand_dom"/>
</dbReference>
<sequence length="161" mass="18829">MARFDFFAFFLEELTEEQKQEIKEAFDLFDTDGSGEIDSKELKVAMRALGFEPKKEEIQKMISDVDDDGSGTIGYEEFLKMMTHKILNRDPKDEILKAFRLFDDDETGKISFKNLKRVAKELGERMTDEELQEMIDEADRDGDGEVNEEEFLRIMKKTNLF</sequence>
<evidence type="ECO:0000313" key="9">
    <source>
        <dbReference type="Proteomes" id="UP001178507"/>
    </source>
</evidence>
<dbReference type="PROSITE" id="PS00018">
    <property type="entry name" value="EF_HAND_1"/>
    <property type="match status" value="3"/>
</dbReference>
<dbReference type="InterPro" id="IPR018247">
    <property type="entry name" value="EF_Hand_1_Ca_BS"/>
</dbReference>
<dbReference type="Gene3D" id="1.10.238.10">
    <property type="entry name" value="EF-hand"/>
    <property type="match status" value="2"/>
</dbReference>
<keyword evidence="3" id="KW-0479">Metal-binding</keyword>
<dbReference type="FunFam" id="1.10.238.10:FF:000077">
    <property type="entry name" value="Centrin 1"/>
    <property type="match status" value="1"/>
</dbReference>
<dbReference type="Proteomes" id="UP001178507">
    <property type="component" value="Unassembled WGS sequence"/>
</dbReference>
<gene>
    <name evidence="8" type="ORF">EVOR1521_LOCUS14155</name>
</gene>
<evidence type="ECO:0000256" key="6">
    <source>
        <dbReference type="ARBA" id="ARBA00023212"/>
    </source>
</evidence>
<feature type="domain" description="EF-hand" evidence="7">
    <location>
        <begin position="17"/>
        <end position="52"/>
    </location>
</feature>
<dbReference type="PANTHER" id="PTHR23048">
    <property type="entry name" value="MYOSIN LIGHT CHAIN 1, 3"/>
    <property type="match status" value="1"/>
</dbReference>
<dbReference type="Pfam" id="PF13499">
    <property type="entry name" value="EF-hand_7"/>
    <property type="match status" value="2"/>
</dbReference>
<dbReference type="CDD" id="cd00051">
    <property type="entry name" value="EFh"/>
    <property type="match status" value="2"/>
</dbReference>
<feature type="domain" description="EF-hand" evidence="7">
    <location>
        <begin position="90"/>
        <end position="125"/>
    </location>
</feature>
<comment type="similarity">
    <text evidence="2">Belongs to the centrin family.</text>
</comment>
<evidence type="ECO:0000313" key="8">
    <source>
        <dbReference type="EMBL" id="CAJ1388240.1"/>
    </source>
</evidence>
<feature type="domain" description="EF-hand" evidence="7">
    <location>
        <begin position="126"/>
        <end position="161"/>
    </location>
</feature>
<evidence type="ECO:0000256" key="4">
    <source>
        <dbReference type="ARBA" id="ARBA00022737"/>
    </source>
</evidence>
<keyword evidence="4" id="KW-0677">Repeat</keyword>
<dbReference type="InterPro" id="IPR000629">
    <property type="entry name" value="RNA-helicase_DEAD-box_CS"/>
</dbReference>
<name>A0AA36II70_9DINO</name>
<dbReference type="GO" id="GO:0005509">
    <property type="term" value="F:calcium ion binding"/>
    <property type="evidence" value="ECO:0007669"/>
    <property type="project" value="InterPro"/>
</dbReference>
<keyword evidence="5" id="KW-0106">Calcium</keyword>
<dbReference type="SUPFAM" id="SSF47473">
    <property type="entry name" value="EF-hand"/>
    <property type="match status" value="1"/>
</dbReference>
<organism evidence="8 9">
    <name type="scientific">Effrenium voratum</name>
    <dbReference type="NCBI Taxonomy" id="2562239"/>
    <lineage>
        <taxon>Eukaryota</taxon>
        <taxon>Sar</taxon>
        <taxon>Alveolata</taxon>
        <taxon>Dinophyceae</taxon>
        <taxon>Suessiales</taxon>
        <taxon>Symbiodiniaceae</taxon>
        <taxon>Effrenium</taxon>
    </lineage>
</organism>
<evidence type="ECO:0000256" key="2">
    <source>
        <dbReference type="ARBA" id="ARBA00005253"/>
    </source>
</evidence>
<evidence type="ECO:0000256" key="5">
    <source>
        <dbReference type="ARBA" id="ARBA00022837"/>
    </source>
</evidence>
<comment type="subcellular location">
    <subcellularLocation>
        <location evidence="1">Cytoplasm</location>
        <location evidence="1">Cytoskeleton</location>
    </subcellularLocation>
</comment>
<dbReference type="FunFam" id="1.10.238.10:FF:000070">
    <property type="entry name" value="Centrin-1"/>
    <property type="match status" value="1"/>
</dbReference>
<dbReference type="EMBL" id="CAUJNA010001657">
    <property type="protein sequence ID" value="CAJ1388240.1"/>
    <property type="molecule type" value="Genomic_DNA"/>
</dbReference>
<keyword evidence="9" id="KW-1185">Reference proteome</keyword>
<dbReference type="SMART" id="SM00054">
    <property type="entry name" value="EFh"/>
    <property type="match status" value="4"/>
</dbReference>
<keyword evidence="6" id="KW-0206">Cytoskeleton</keyword>
<evidence type="ECO:0000256" key="3">
    <source>
        <dbReference type="ARBA" id="ARBA00022723"/>
    </source>
</evidence>
<dbReference type="InterPro" id="IPR011992">
    <property type="entry name" value="EF-hand-dom_pair"/>
</dbReference>
<dbReference type="PROSITE" id="PS50222">
    <property type="entry name" value="EF_HAND_2"/>
    <property type="match status" value="4"/>
</dbReference>
<reference evidence="8" key="1">
    <citation type="submission" date="2023-08" db="EMBL/GenBank/DDBJ databases">
        <authorList>
            <person name="Chen Y."/>
            <person name="Shah S."/>
            <person name="Dougan E. K."/>
            <person name="Thang M."/>
            <person name="Chan C."/>
        </authorList>
    </citation>
    <scope>NUCLEOTIDE SEQUENCE</scope>
</reference>
<dbReference type="GO" id="GO:0016460">
    <property type="term" value="C:myosin II complex"/>
    <property type="evidence" value="ECO:0007669"/>
    <property type="project" value="TreeGrafter"/>
</dbReference>
<dbReference type="InterPro" id="IPR050230">
    <property type="entry name" value="CALM/Myosin/TropC-like"/>
</dbReference>
<proteinExistence type="inferred from homology"/>
<feature type="domain" description="EF-hand" evidence="7">
    <location>
        <begin position="53"/>
        <end position="88"/>
    </location>
</feature>
<dbReference type="PROSITE" id="PS00039">
    <property type="entry name" value="DEAD_ATP_HELICASE"/>
    <property type="match status" value="1"/>
</dbReference>
<accession>A0AA36II70</accession>